<sequence length="299" mass="34618">MKVGLSTQINLAIVRNCFLTKVIQPFINEGGDQFGVFLSVYFAFIWPLGLLAMIQCIYYRHADQNFTSKISPALDNLRPGQLQYLNHLLQSLRLYLSIIILVHLREHPSLQIILLLIFTQLMQIYLILVRPYSEGYLNYVALANELFIHAYLYQLLALLMIWIDESDMQEYCLIATEVVALIFNITVLGLKVGFGISRQVKRWVMRWRLSRVKIVQNNEEVFVSSENEGNPTLCTKDAPRVHKKSGNEDVFESSSDDDVVKRRRHKQINKFSHLSEIHLLMQQAIDNQIRGEGVQSTKY</sequence>
<keyword evidence="1" id="KW-1133">Transmembrane helix</keyword>
<feature type="transmembrane region" description="Helical" evidence="1">
    <location>
        <begin position="110"/>
        <end position="129"/>
    </location>
</feature>
<evidence type="ECO:0000313" key="2">
    <source>
        <dbReference type="EMBL" id="TNV84847.1"/>
    </source>
</evidence>
<dbReference type="EMBL" id="RRYP01002378">
    <property type="protein sequence ID" value="TNV84847.1"/>
    <property type="molecule type" value="Genomic_DNA"/>
</dbReference>
<dbReference type="AlphaFoldDB" id="A0A8J8NZ42"/>
<keyword evidence="3" id="KW-1185">Reference proteome</keyword>
<name>A0A8J8NZ42_HALGN</name>
<evidence type="ECO:0000313" key="3">
    <source>
        <dbReference type="Proteomes" id="UP000785679"/>
    </source>
</evidence>
<comment type="caution">
    <text evidence="2">The sequence shown here is derived from an EMBL/GenBank/DDBJ whole genome shotgun (WGS) entry which is preliminary data.</text>
</comment>
<accession>A0A8J8NZ42</accession>
<feature type="transmembrane region" description="Helical" evidence="1">
    <location>
        <begin position="174"/>
        <end position="196"/>
    </location>
</feature>
<gene>
    <name evidence="2" type="ORF">FGO68_gene15953</name>
</gene>
<protein>
    <submittedName>
        <fullName evidence="2">Uncharacterized protein</fullName>
    </submittedName>
</protein>
<feature type="transmembrane region" description="Helical" evidence="1">
    <location>
        <begin position="34"/>
        <end position="59"/>
    </location>
</feature>
<keyword evidence="1" id="KW-0812">Transmembrane</keyword>
<organism evidence="2 3">
    <name type="scientific">Halteria grandinella</name>
    <dbReference type="NCBI Taxonomy" id="5974"/>
    <lineage>
        <taxon>Eukaryota</taxon>
        <taxon>Sar</taxon>
        <taxon>Alveolata</taxon>
        <taxon>Ciliophora</taxon>
        <taxon>Intramacronucleata</taxon>
        <taxon>Spirotrichea</taxon>
        <taxon>Stichotrichia</taxon>
        <taxon>Sporadotrichida</taxon>
        <taxon>Halteriidae</taxon>
        <taxon>Halteria</taxon>
    </lineage>
</organism>
<feature type="transmembrane region" description="Helical" evidence="1">
    <location>
        <begin position="136"/>
        <end position="162"/>
    </location>
</feature>
<dbReference type="Proteomes" id="UP000785679">
    <property type="component" value="Unassembled WGS sequence"/>
</dbReference>
<proteinExistence type="predicted"/>
<reference evidence="2" key="1">
    <citation type="submission" date="2019-06" db="EMBL/GenBank/DDBJ databases">
        <authorList>
            <person name="Zheng W."/>
        </authorList>
    </citation>
    <scope>NUCLEOTIDE SEQUENCE</scope>
    <source>
        <strain evidence="2">QDHG01</strain>
    </source>
</reference>
<keyword evidence="1" id="KW-0472">Membrane</keyword>
<evidence type="ECO:0000256" key="1">
    <source>
        <dbReference type="SAM" id="Phobius"/>
    </source>
</evidence>